<gene>
    <name evidence="1" type="ORF">AWC38_SpisGene16634</name>
</gene>
<evidence type="ECO:0000313" key="2">
    <source>
        <dbReference type="Proteomes" id="UP000225706"/>
    </source>
</evidence>
<dbReference type="EMBL" id="LSMT01000382">
    <property type="protein sequence ID" value="PFX18997.1"/>
    <property type="molecule type" value="Genomic_DNA"/>
</dbReference>
<dbReference type="AlphaFoldDB" id="A0A2B4RRL3"/>
<evidence type="ECO:0000313" key="1">
    <source>
        <dbReference type="EMBL" id="PFX18997.1"/>
    </source>
</evidence>
<sequence length="132" mass="14849">MLCNLRIIYTEQYLPNTSLLGNVVSPIDSTECLQTEGHSDDGFLLMAVPKKRTTVHKRKLRNRHKQLKNRTDIEAQLPATIWEMSLDSPSKGMAGSAEYVSSLSFLGGLKTRGEETVEIEPNFEWLPMRLGA</sequence>
<reference evidence="2" key="1">
    <citation type="journal article" date="2017" name="bioRxiv">
        <title>Comparative analysis of the genomes of Stylophora pistillata and Acropora digitifera provides evidence for extensive differences between species of corals.</title>
        <authorList>
            <person name="Voolstra C.R."/>
            <person name="Li Y."/>
            <person name="Liew Y.J."/>
            <person name="Baumgarten S."/>
            <person name="Zoccola D."/>
            <person name="Flot J.-F."/>
            <person name="Tambutte S."/>
            <person name="Allemand D."/>
            <person name="Aranda M."/>
        </authorList>
    </citation>
    <scope>NUCLEOTIDE SEQUENCE [LARGE SCALE GENOMIC DNA]</scope>
</reference>
<dbReference type="STRING" id="50429.A0A2B4RRL3"/>
<dbReference type="Proteomes" id="UP000225706">
    <property type="component" value="Unassembled WGS sequence"/>
</dbReference>
<keyword evidence="2" id="KW-1185">Reference proteome</keyword>
<proteinExistence type="predicted"/>
<accession>A0A2B4RRL3</accession>
<organism evidence="1 2">
    <name type="scientific">Stylophora pistillata</name>
    <name type="common">Smooth cauliflower coral</name>
    <dbReference type="NCBI Taxonomy" id="50429"/>
    <lineage>
        <taxon>Eukaryota</taxon>
        <taxon>Metazoa</taxon>
        <taxon>Cnidaria</taxon>
        <taxon>Anthozoa</taxon>
        <taxon>Hexacorallia</taxon>
        <taxon>Scleractinia</taxon>
        <taxon>Astrocoeniina</taxon>
        <taxon>Pocilloporidae</taxon>
        <taxon>Stylophora</taxon>
    </lineage>
</organism>
<dbReference type="OrthoDB" id="2014905at2759"/>
<protein>
    <submittedName>
        <fullName evidence="1">Uncharacterized protein</fullName>
    </submittedName>
</protein>
<comment type="caution">
    <text evidence="1">The sequence shown here is derived from an EMBL/GenBank/DDBJ whole genome shotgun (WGS) entry which is preliminary data.</text>
</comment>
<name>A0A2B4RRL3_STYPI</name>